<dbReference type="Pfam" id="PF25000">
    <property type="entry name" value="DUF7779"/>
    <property type="match status" value="1"/>
</dbReference>
<evidence type="ECO:0000259" key="5">
    <source>
        <dbReference type="Pfam" id="PF25000"/>
    </source>
</evidence>
<name>A0ABQ9GMU6_9NEOP</name>
<feature type="domain" description="ORC1/DEAH AAA+ ATPase" evidence="4">
    <location>
        <begin position="511"/>
        <end position="608"/>
    </location>
</feature>
<protein>
    <submittedName>
        <fullName evidence="6">Uncharacterized protein</fullName>
    </submittedName>
</protein>
<evidence type="ECO:0000313" key="7">
    <source>
        <dbReference type="Proteomes" id="UP001159363"/>
    </source>
</evidence>
<dbReference type="PROSITE" id="PS50297">
    <property type="entry name" value="ANK_REP_REGION"/>
    <property type="match status" value="2"/>
</dbReference>
<accession>A0ABQ9GMU6</accession>
<reference evidence="6 7" key="1">
    <citation type="submission" date="2023-02" db="EMBL/GenBank/DDBJ databases">
        <title>LHISI_Scaffold_Assembly.</title>
        <authorList>
            <person name="Stuart O.P."/>
            <person name="Cleave R."/>
            <person name="Magrath M.J.L."/>
            <person name="Mikheyev A.S."/>
        </authorList>
    </citation>
    <scope>NUCLEOTIDE SEQUENCE [LARGE SCALE GENOMIC DNA]</scope>
    <source>
        <strain evidence="6">Daus_M_001</strain>
        <tissue evidence="6">Leg muscle</tissue>
    </source>
</reference>
<sequence length="1102" mass="125400">MMPHNSLSELSQSTNRSCNANQCYGPSVSITSRYSDASSRVQFPVPEEKPEWKLRLENFVDSFVKEIETKFEVYKALLEDMENVNGKLPYSFSEGLGKKVGGTGGIVLGYIFSLPGGVSSIGREVGGVVGKQVSGMRHKDKRESLSQLIYYYQGNKVAQREILFQGSFQVFESYEMQIMGLKGEIAWQTYVRKLGLDAAHRLIVYCSKGYINKFTLDVVTKGVVQGISKKETPWIPIKRGLEIQYQGQVVTTKDIFTEVDLADLENENLYMKDRDHKESKYGHRILFSWESGKSGGIGIDSDKYYKIKYKPQASTYTSVFKTENKSTILNELNSQIFSEEKHVLEETTKQVLQELKDDVIREITEKLQDVGTGPVGEDLQQMLEQIANLVVEDYAKQLQVYLEKNNYELQQVVERDSSRTRDHVSQEHEGTRAVLQSYTAEKHEEMQLLVQEESSRTRQLLTGELAKTRAGQEAGQQWRNIMLDFQGHVDTFIGRAQDLKDLCMFLHSEDGKRRVVVCGLGGVGKSELVRKYAAQHCLEYHSNIEWMNAESYSSLRSSFLRLAVKVGVKTQEGTTTELAIIDLVSKVYDEMGDKCLFIFDDAQKCRNEDIADEGIKIFLPDGIIRKPHVIITSYMSDWDTSIPRINLKVFEKKETLCLLQKILTNKFSMKEAIVLGELLGHLPLALQIAAAYINDQDITIDKFIQEYEQKKVDILTLGFPSGSMDNSMKTVFTTFQIILGNVLVRCGAETTTILNILAYLNPDNISRELVSGLGEEITVRNIIQTLKKCSLITQKTDGRVLQMHKLVQYVIRKSWNNSEEDVLGKLLYLLKFKMQMETDDLIVQQAEYIWQYAGNYPALVKQYHGILKFPLHQAVQVRSVEMVKCLLEETDIYIYAKDRGGMTALYRASQQEANMEIIKYLISQSSEHDFTEHKKDWKILEKAAEENKRDILKFLIDESGADKDLWSDILLHLAAQKGRLDVVVYLINNGANIHYRRSDSTTVLHEAAFSNNSSVIEFVLESIDVECNNETEVHAFINAKDKAGDTPLMWAAKAWKTSAVRTFLDHRADVSVKNKEGKTALELADQTADKHEDPEQFLSLLR</sequence>
<dbReference type="PROSITE" id="PS50088">
    <property type="entry name" value="ANK_REPEAT"/>
    <property type="match status" value="2"/>
</dbReference>
<evidence type="ECO:0000259" key="4">
    <source>
        <dbReference type="Pfam" id="PF13401"/>
    </source>
</evidence>
<dbReference type="Pfam" id="PF12796">
    <property type="entry name" value="Ank_2"/>
    <property type="match status" value="2"/>
</dbReference>
<keyword evidence="1" id="KW-0677">Repeat</keyword>
<dbReference type="InterPro" id="IPR049945">
    <property type="entry name" value="AAA_22"/>
</dbReference>
<evidence type="ECO:0000256" key="1">
    <source>
        <dbReference type="ARBA" id="ARBA00022737"/>
    </source>
</evidence>
<evidence type="ECO:0000313" key="6">
    <source>
        <dbReference type="EMBL" id="KAJ8873329.1"/>
    </source>
</evidence>
<dbReference type="InterPro" id="IPR036770">
    <property type="entry name" value="Ankyrin_rpt-contain_sf"/>
</dbReference>
<dbReference type="EMBL" id="JARBHB010000011">
    <property type="protein sequence ID" value="KAJ8873329.1"/>
    <property type="molecule type" value="Genomic_DNA"/>
</dbReference>
<dbReference type="Proteomes" id="UP001159363">
    <property type="component" value="Chromosome 10"/>
</dbReference>
<dbReference type="Gene3D" id="3.40.50.300">
    <property type="entry name" value="P-loop containing nucleotide triphosphate hydrolases"/>
    <property type="match status" value="1"/>
</dbReference>
<dbReference type="PANTHER" id="PTHR24198">
    <property type="entry name" value="ANKYRIN REPEAT AND PROTEIN KINASE DOMAIN-CONTAINING PROTEIN"/>
    <property type="match status" value="1"/>
</dbReference>
<dbReference type="Pfam" id="PF00023">
    <property type="entry name" value="Ank"/>
    <property type="match status" value="1"/>
</dbReference>
<comment type="caution">
    <text evidence="6">The sequence shown here is derived from an EMBL/GenBank/DDBJ whole genome shotgun (WGS) entry which is preliminary data.</text>
</comment>
<feature type="repeat" description="ANK" evidence="3">
    <location>
        <begin position="971"/>
        <end position="998"/>
    </location>
</feature>
<dbReference type="Gene3D" id="1.25.40.20">
    <property type="entry name" value="Ankyrin repeat-containing domain"/>
    <property type="match status" value="1"/>
</dbReference>
<keyword evidence="2 3" id="KW-0040">ANK repeat</keyword>
<feature type="repeat" description="ANK" evidence="3">
    <location>
        <begin position="1043"/>
        <end position="1075"/>
    </location>
</feature>
<dbReference type="SUPFAM" id="SSF48403">
    <property type="entry name" value="Ankyrin repeat"/>
    <property type="match status" value="1"/>
</dbReference>
<feature type="domain" description="DUF7779" evidence="5">
    <location>
        <begin position="748"/>
        <end position="817"/>
    </location>
</feature>
<dbReference type="InterPro" id="IPR002110">
    <property type="entry name" value="Ankyrin_rpt"/>
</dbReference>
<gene>
    <name evidence="6" type="ORF">PR048_026963</name>
</gene>
<organism evidence="6 7">
    <name type="scientific">Dryococelus australis</name>
    <dbReference type="NCBI Taxonomy" id="614101"/>
    <lineage>
        <taxon>Eukaryota</taxon>
        <taxon>Metazoa</taxon>
        <taxon>Ecdysozoa</taxon>
        <taxon>Arthropoda</taxon>
        <taxon>Hexapoda</taxon>
        <taxon>Insecta</taxon>
        <taxon>Pterygota</taxon>
        <taxon>Neoptera</taxon>
        <taxon>Polyneoptera</taxon>
        <taxon>Phasmatodea</taxon>
        <taxon>Verophasmatodea</taxon>
        <taxon>Anareolatae</taxon>
        <taxon>Phasmatidae</taxon>
        <taxon>Eurycanthinae</taxon>
        <taxon>Dryococelus</taxon>
    </lineage>
</organism>
<dbReference type="InterPro" id="IPR056681">
    <property type="entry name" value="DUF7779"/>
</dbReference>
<dbReference type="PANTHER" id="PTHR24198:SF165">
    <property type="entry name" value="ANKYRIN REPEAT-CONTAINING PROTEIN-RELATED"/>
    <property type="match status" value="1"/>
</dbReference>
<evidence type="ECO:0000256" key="3">
    <source>
        <dbReference type="PROSITE-ProRule" id="PRU00023"/>
    </source>
</evidence>
<dbReference type="SMART" id="SM00248">
    <property type="entry name" value="ANK"/>
    <property type="match status" value="6"/>
</dbReference>
<dbReference type="Pfam" id="PF13401">
    <property type="entry name" value="AAA_22"/>
    <property type="match status" value="1"/>
</dbReference>
<keyword evidence="7" id="KW-1185">Reference proteome</keyword>
<dbReference type="InterPro" id="IPR027417">
    <property type="entry name" value="P-loop_NTPase"/>
</dbReference>
<dbReference type="SUPFAM" id="SSF52540">
    <property type="entry name" value="P-loop containing nucleoside triphosphate hydrolases"/>
    <property type="match status" value="1"/>
</dbReference>
<evidence type="ECO:0000256" key="2">
    <source>
        <dbReference type="ARBA" id="ARBA00023043"/>
    </source>
</evidence>
<proteinExistence type="predicted"/>